<evidence type="ECO:0000313" key="2">
    <source>
        <dbReference type="Proteomes" id="UP000616839"/>
    </source>
</evidence>
<gene>
    <name evidence="1" type="ORF">IE331_13100</name>
</gene>
<dbReference type="RefSeq" id="WP_192143851.1">
    <property type="nucleotide sequence ID" value="NZ_JACYXZ010000003.1"/>
</dbReference>
<accession>A0A927KA49</accession>
<sequence length="97" mass="9811">MSDVADKTNPPVGEVSSAMQAVDVWQVGLTVWVHGTAASETGETPGAPIVVAPGTTSEALTRRLLSGAVTSGSAMAFDAKPSSAVVIAKQRTGRFIG</sequence>
<organism evidence="1 2">
    <name type="scientific">Nocardioides donggukensis</name>
    <dbReference type="NCBI Taxonomy" id="2774019"/>
    <lineage>
        <taxon>Bacteria</taxon>
        <taxon>Bacillati</taxon>
        <taxon>Actinomycetota</taxon>
        <taxon>Actinomycetes</taxon>
        <taxon>Propionibacteriales</taxon>
        <taxon>Nocardioidaceae</taxon>
        <taxon>Nocardioides</taxon>
    </lineage>
</organism>
<evidence type="ECO:0000313" key="1">
    <source>
        <dbReference type="EMBL" id="MBD8870566.1"/>
    </source>
</evidence>
<dbReference type="Proteomes" id="UP000616839">
    <property type="component" value="Unassembled WGS sequence"/>
</dbReference>
<dbReference type="AlphaFoldDB" id="A0A927KA49"/>
<keyword evidence="2" id="KW-1185">Reference proteome</keyword>
<proteinExistence type="predicted"/>
<dbReference type="EMBL" id="JACYXZ010000003">
    <property type="protein sequence ID" value="MBD8870566.1"/>
    <property type="molecule type" value="Genomic_DNA"/>
</dbReference>
<reference evidence="1" key="1">
    <citation type="submission" date="2020-09" db="EMBL/GenBank/DDBJ databases">
        <title>Nocardioides sp. strain MJB4 16S ribosomal RNA gene Genome sequencing and assembly.</title>
        <authorList>
            <person name="Kim I."/>
        </authorList>
    </citation>
    <scope>NUCLEOTIDE SEQUENCE</scope>
    <source>
        <strain evidence="1">MJB4</strain>
    </source>
</reference>
<comment type="caution">
    <text evidence="1">The sequence shown here is derived from an EMBL/GenBank/DDBJ whole genome shotgun (WGS) entry which is preliminary data.</text>
</comment>
<name>A0A927KA49_9ACTN</name>
<protein>
    <submittedName>
        <fullName evidence="1">Uncharacterized protein</fullName>
    </submittedName>
</protein>